<evidence type="ECO:0008006" key="5">
    <source>
        <dbReference type="Google" id="ProtNLM"/>
    </source>
</evidence>
<dbReference type="InterPro" id="IPR048936">
    <property type="entry name" value="MvdD-like_ATPgrasp"/>
</dbReference>
<protein>
    <recommendedName>
        <fullName evidence="5">ATP-grasp ribosomal peptide maturase</fullName>
    </recommendedName>
</protein>
<dbReference type="EMBL" id="JACJKJ010000001">
    <property type="protein sequence ID" value="MBM6805007.1"/>
    <property type="molecule type" value="Genomic_DNA"/>
</dbReference>
<accession>A0ABS2F447</accession>
<comment type="caution">
    <text evidence="3">The sequence shown here is derived from an EMBL/GenBank/DDBJ whole genome shotgun (WGS) entry which is preliminary data.</text>
</comment>
<organism evidence="3 4">
    <name type="scientific">Bacteroides caecicola</name>
    <dbReference type="NCBI Taxonomy" id="1462569"/>
    <lineage>
        <taxon>Bacteria</taxon>
        <taxon>Pseudomonadati</taxon>
        <taxon>Bacteroidota</taxon>
        <taxon>Bacteroidia</taxon>
        <taxon>Bacteroidales</taxon>
        <taxon>Bacteroidaceae</taxon>
        <taxon>Bacteroides</taxon>
    </lineage>
</organism>
<dbReference type="Pfam" id="PF08443">
    <property type="entry name" value="RimK"/>
    <property type="match status" value="1"/>
</dbReference>
<gene>
    <name evidence="3" type="ORF">H6A24_00555</name>
</gene>
<dbReference type="Gene3D" id="3.30.470.20">
    <property type="entry name" value="ATP-grasp fold, B domain"/>
    <property type="match status" value="1"/>
</dbReference>
<evidence type="ECO:0000313" key="4">
    <source>
        <dbReference type="Proteomes" id="UP000782117"/>
    </source>
</evidence>
<proteinExistence type="predicted"/>
<keyword evidence="4" id="KW-1185">Reference proteome</keyword>
<dbReference type="Pfam" id="PF21068">
    <property type="entry name" value="ATPgraspMvdD"/>
    <property type="match status" value="1"/>
</dbReference>
<reference evidence="3 4" key="1">
    <citation type="journal article" date="2021" name="Sci. Rep.">
        <title>The distribution of antibiotic resistance genes in chicken gut microbiota commensals.</title>
        <authorList>
            <person name="Juricova H."/>
            <person name="Matiasovicova J."/>
            <person name="Kubasova T."/>
            <person name="Cejkova D."/>
            <person name="Rychlik I."/>
        </authorList>
    </citation>
    <scope>NUCLEOTIDE SEQUENCE [LARGE SCALE GENOMIC DNA]</scope>
    <source>
        <strain evidence="3 4">An768</strain>
    </source>
</reference>
<dbReference type="Proteomes" id="UP000782117">
    <property type="component" value="Unassembled WGS sequence"/>
</dbReference>
<dbReference type="InterPro" id="IPR013651">
    <property type="entry name" value="ATP-grasp_RimK-type"/>
</dbReference>
<dbReference type="RefSeq" id="WP_204498656.1">
    <property type="nucleotide sequence ID" value="NZ_JACJKJ010000001.1"/>
</dbReference>
<evidence type="ECO:0000259" key="2">
    <source>
        <dbReference type="Pfam" id="PF21068"/>
    </source>
</evidence>
<feature type="domain" description="MvdD-like pre-ATP grasp" evidence="2">
    <location>
        <begin position="1"/>
        <end position="82"/>
    </location>
</feature>
<name>A0ABS2F447_9BACE</name>
<evidence type="ECO:0000259" key="1">
    <source>
        <dbReference type="Pfam" id="PF08443"/>
    </source>
</evidence>
<dbReference type="PANTHER" id="PTHR21621:SF0">
    <property type="entry name" value="BETA-CITRYLGLUTAMATE SYNTHASE B-RELATED"/>
    <property type="match status" value="1"/>
</dbReference>
<dbReference type="SUPFAM" id="SSF56059">
    <property type="entry name" value="Glutathione synthetase ATP-binding domain-like"/>
    <property type="match status" value="1"/>
</dbReference>
<feature type="domain" description="ATP-grasp fold RimK-type" evidence="1">
    <location>
        <begin position="124"/>
        <end position="323"/>
    </location>
</feature>
<sequence length="329" mass="38387">MILIVTNKQDVHPTPVIEYLNERGCPVFRLNTEALLTDYQFHWWANGNGTDFYIKNVKNGLEVYGHDITAVWERRPILPSELLLLNREEINRHNLKEAAGFLSFLLHDVSDRFSMGHHLYDRSASSKMRQLRLAKALGMEVPATCFSNRKEDVVTFSHPFECIMLKSIESDNVWLGDEKEYVFFGQKVQSDSLEGQPQEAFSQTVSFVQEYVEKQYELRVTVVCDKVFACKIDSQRMEEDKGKVDWRQGYEYGLRYEPYELPDAVKAFCIKFLQDMHLNFGCFDFIVTPQDQFVFLECNPNGQWLWIEQETGMPISQAIAEYLMKHSNI</sequence>
<dbReference type="PANTHER" id="PTHR21621">
    <property type="entry name" value="RIBOSOMAL PROTEIN S6 MODIFICATION PROTEIN"/>
    <property type="match status" value="1"/>
</dbReference>
<evidence type="ECO:0000313" key="3">
    <source>
        <dbReference type="EMBL" id="MBM6805007.1"/>
    </source>
</evidence>